<dbReference type="GO" id="GO:0016740">
    <property type="term" value="F:transferase activity"/>
    <property type="evidence" value="ECO:0007669"/>
    <property type="project" value="UniProtKB-KW"/>
</dbReference>
<dbReference type="Proteomes" id="UP000308181">
    <property type="component" value="Unassembled WGS sequence"/>
</dbReference>
<dbReference type="RefSeq" id="WP_136826187.1">
    <property type="nucleotide sequence ID" value="NZ_SWBP01000003.1"/>
</dbReference>
<gene>
    <name evidence="2" type="ORF">FA046_09585</name>
</gene>
<dbReference type="SUPFAM" id="SSF55729">
    <property type="entry name" value="Acyl-CoA N-acyltransferases (Nat)"/>
    <property type="match status" value="1"/>
</dbReference>
<reference evidence="2 3" key="1">
    <citation type="submission" date="2019-04" db="EMBL/GenBank/DDBJ databases">
        <title>Pedobacter sp. AR-3-17 sp. nov., isolated from Arctic soil.</title>
        <authorList>
            <person name="Dahal R.H."/>
            <person name="Kim D.-U."/>
        </authorList>
    </citation>
    <scope>NUCLEOTIDE SEQUENCE [LARGE SCALE GENOMIC DNA]</scope>
    <source>
        <strain evidence="2 3">AR-3-17</strain>
    </source>
</reference>
<evidence type="ECO:0000259" key="1">
    <source>
        <dbReference type="Pfam" id="PF13480"/>
    </source>
</evidence>
<accession>A0A4U1BX90</accession>
<evidence type="ECO:0000313" key="3">
    <source>
        <dbReference type="Proteomes" id="UP000308181"/>
    </source>
</evidence>
<dbReference type="OrthoDB" id="9785911at2"/>
<keyword evidence="2" id="KW-0808">Transferase</keyword>
<name>A0A4U1BX90_9SPHI</name>
<dbReference type="EMBL" id="SWBP01000003">
    <property type="protein sequence ID" value="TKB97612.1"/>
    <property type="molecule type" value="Genomic_DNA"/>
</dbReference>
<evidence type="ECO:0000313" key="2">
    <source>
        <dbReference type="EMBL" id="TKB97612.1"/>
    </source>
</evidence>
<keyword evidence="3" id="KW-1185">Reference proteome</keyword>
<organism evidence="2 3">
    <name type="scientific">Pedobacter cryophilus</name>
    <dbReference type="NCBI Taxonomy" id="2571271"/>
    <lineage>
        <taxon>Bacteria</taxon>
        <taxon>Pseudomonadati</taxon>
        <taxon>Bacteroidota</taxon>
        <taxon>Sphingobacteriia</taxon>
        <taxon>Sphingobacteriales</taxon>
        <taxon>Sphingobacteriaceae</taxon>
        <taxon>Pedobacter</taxon>
    </lineage>
</organism>
<feature type="domain" description="BioF2-like acetyltransferase" evidence="1">
    <location>
        <begin position="153"/>
        <end position="283"/>
    </location>
</feature>
<dbReference type="PANTHER" id="PTHR36174:SF1">
    <property type="entry name" value="LIPID II:GLYCINE GLYCYLTRANSFERASE"/>
    <property type="match status" value="1"/>
</dbReference>
<dbReference type="InterPro" id="IPR016181">
    <property type="entry name" value="Acyl_CoA_acyltransferase"/>
</dbReference>
<dbReference type="Pfam" id="PF13480">
    <property type="entry name" value="Acetyltransf_6"/>
    <property type="match status" value="1"/>
</dbReference>
<dbReference type="InterPro" id="IPR038740">
    <property type="entry name" value="BioF2-like_GNAT_dom"/>
</dbReference>
<sequence>MIQIITIHQKNEWKQFVEKSNQYDFYHTWYYHNMDKTGDPILFVYTKDTNFIAFPLIKRNIPNSNLFDLTSVYGYSGPISNLPFENIPTQMKENFKTEFSVFLKKYGSVSVFSRFNPLLNQLSLMDKFDGIYDNGLVVVIDLQVSIEEQRSNYNRKLWRHIKKLKNEGYYMKEVNTLKGIKDFTHIYIANMKRLGASEFYMFTEDYFQNLLNAEEFKAKLFMLYYEDEPVAGELIICTQKIMQSHLLAASDKYYRNSPAKLLTDEITILGRELGMHYFNLGGGLGFKEDSLFAFKSTYSKLFMDFKSWRYIADQYTYNLLLQESNIDPNSNVDFFPLYRYKSFKKCSLTKEKVLEVEV</sequence>
<proteinExistence type="predicted"/>
<dbReference type="PANTHER" id="PTHR36174">
    <property type="entry name" value="LIPID II:GLYCINE GLYCYLTRANSFERASE"/>
    <property type="match status" value="1"/>
</dbReference>
<comment type="caution">
    <text evidence="2">The sequence shown here is derived from an EMBL/GenBank/DDBJ whole genome shotgun (WGS) entry which is preliminary data.</text>
</comment>
<dbReference type="InterPro" id="IPR050644">
    <property type="entry name" value="PG_Glycine_Bridge_Synth"/>
</dbReference>
<dbReference type="AlphaFoldDB" id="A0A4U1BX90"/>
<dbReference type="Gene3D" id="3.40.630.30">
    <property type="match status" value="2"/>
</dbReference>
<protein>
    <submittedName>
        <fullName evidence="2">GNAT family N-acetyltransferase</fullName>
    </submittedName>
</protein>